<dbReference type="AlphaFoldDB" id="A0A0W0F8A5"/>
<proteinExistence type="predicted"/>
<dbReference type="EMBL" id="LATX01002234">
    <property type="protein sequence ID" value="KTB32386.1"/>
    <property type="molecule type" value="Genomic_DNA"/>
</dbReference>
<evidence type="ECO:0000256" key="1">
    <source>
        <dbReference type="SAM" id="MobiDB-lite"/>
    </source>
</evidence>
<evidence type="ECO:0000313" key="3">
    <source>
        <dbReference type="Proteomes" id="UP000054988"/>
    </source>
</evidence>
<accession>A0A0W0F8A5</accession>
<sequence>MCSLSQLFFTAQGLAHNLDGPEPSEAGPKPWYLGWA</sequence>
<name>A0A0W0F8A5_MONRR</name>
<gene>
    <name evidence="2" type="ORF">WG66_15038</name>
</gene>
<comment type="caution">
    <text evidence="2">The sequence shown here is derived from an EMBL/GenBank/DDBJ whole genome shotgun (WGS) entry which is preliminary data.</text>
</comment>
<evidence type="ECO:0000313" key="2">
    <source>
        <dbReference type="EMBL" id="KTB32386.1"/>
    </source>
</evidence>
<reference evidence="2 3" key="1">
    <citation type="submission" date="2015-12" db="EMBL/GenBank/DDBJ databases">
        <title>Draft genome sequence of Moniliophthora roreri, the causal agent of frosty pod rot of cacao.</title>
        <authorList>
            <person name="Aime M.C."/>
            <person name="Diaz-Valderrama J.R."/>
            <person name="Kijpornyongpan T."/>
            <person name="Phillips-Mora W."/>
        </authorList>
    </citation>
    <scope>NUCLEOTIDE SEQUENCE [LARGE SCALE GENOMIC DNA]</scope>
    <source>
        <strain evidence="2 3">MCA 2952</strain>
    </source>
</reference>
<feature type="region of interest" description="Disordered" evidence="1">
    <location>
        <begin position="15"/>
        <end position="36"/>
    </location>
</feature>
<protein>
    <submittedName>
        <fullName evidence="2">Uncharacterized protein</fullName>
    </submittedName>
</protein>
<dbReference type="Proteomes" id="UP000054988">
    <property type="component" value="Unassembled WGS sequence"/>
</dbReference>
<organism evidence="2 3">
    <name type="scientific">Moniliophthora roreri</name>
    <name type="common">Frosty pod rot fungus</name>
    <name type="synonym">Monilia roreri</name>
    <dbReference type="NCBI Taxonomy" id="221103"/>
    <lineage>
        <taxon>Eukaryota</taxon>
        <taxon>Fungi</taxon>
        <taxon>Dikarya</taxon>
        <taxon>Basidiomycota</taxon>
        <taxon>Agaricomycotina</taxon>
        <taxon>Agaricomycetes</taxon>
        <taxon>Agaricomycetidae</taxon>
        <taxon>Agaricales</taxon>
        <taxon>Marasmiineae</taxon>
        <taxon>Marasmiaceae</taxon>
        <taxon>Moniliophthora</taxon>
    </lineage>
</organism>